<dbReference type="Pfam" id="PF00581">
    <property type="entry name" value="Rhodanese"/>
    <property type="match status" value="1"/>
</dbReference>
<dbReference type="SUPFAM" id="SSF52540">
    <property type="entry name" value="P-loop containing nucleoside triphosphate hydrolases"/>
    <property type="match status" value="1"/>
</dbReference>
<dbReference type="AlphaFoldDB" id="A0A1R0YUN9"/>
<accession>A0A1R0YUN9</accession>
<dbReference type="GO" id="GO:0002098">
    <property type="term" value="P:tRNA wobble uridine modification"/>
    <property type="evidence" value="ECO:0007669"/>
    <property type="project" value="InterPro"/>
</dbReference>
<dbReference type="InterPro" id="IPR001763">
    <property type="entry name" value="Rhodanese-like_dom"/>
</dbReference>
<dbReference type="RefSeq" id="WP_076206964.1">
    <property type="nucleotide sequence ID" value="NZ_CP021965.1"/>
</dbReference>
<feature type="domain" description="Rhodanese" evidence="2">
    <location>
        <begin position="15"/>
        <end position="134"/>
    </location>
</feature>
<dbReference type="Gene3D" id="3.40.250.10">
    <property type="entry name" value="Rhodanese-like domain"/>
    <property type="match status" value="1"/>
</dbReference>
<dbReference type="PROSITE" id="PS50206">
    <property type="entry name" value="RHODANESE_3"/>
    <property type="match status" value="1"/>
</dbReference>
<evidence type="ECO:0000313" key="3">
    <source>
        <dbReference type="EMBL" id="AWV35725.1"/>
    </source>
</evidence>
<dbReference type="InterPro" id="IPR036873">
    <property type="entry name" value="Rhodanese-like_dom_sf"/>
</dbReference>
<dbReference type="GO" id="GO:0043828">
    <property type="term" value="F:tRNA 2-selenouridine synthase activity"/>
    <property type="evidence" value="ECO:0007669"/>
    <property type="project" value="InterPro"/>
</dbReference>
<evidence type="ECO:0000256" key="1">
    <source>
        <dbReference type="ARBA" id="ARBA00023266"/>
    </source>
</evidence>
<dbReference type="InterPro" id="IPR058840">
    <property type="entry name" value="AAA_SelU"/>
</dbReference>
<dbReference type="OrthoDB" id="9808735at2"/>
<dbReference type="SUPFAM" id="SSF52821">
    <property type="entry name" value="Rhodanese/Cell cycle control phosphatase"/>
    <property type="match status" value="1"/>
</dbReference>
<name>A0A1R0YUN9_9BACL</name>
<dbReference type="PANTHER" id="PTHR30401:SF0">
    <property type="entry name" value="TRNA 2-SELENOURIDINE SYNTHASE"/>
    <property type="match status" value="1"/>
</dbReference>
<dbReference type="NCBIfam" id="TIGR03167">
    <property type="entry name" value="tRNA_sel_U_synt"/>
    <property type="match status" value="1"/>
</dbReference>
<sequence>MFQDITLEELRVLKNKKQITIIDVRSPSEYKDATLPDSLNIPFFDDQERAEVGTLYKQTSVQAAKERGLEIAAAKLPSFVKEFAAIQGDKAVFCWRGGMRSRTTATVLSLMDIHAYRLIGGYKAYRKWVLDELESYEFKAKSYVIHGNTGTGKTNLLHRLKVHGYPVLDLEGMAGHRGSIFGEIGLRANNQKTFDSLLLEELIKIGDSPYVLFEAESKKIGKIVMPPFMTEQKEIGTQIWIEMPLQARVQQILEDYRPEEYKEQCISAFRSIKSRIHIPVAAEIERCLQADLFGEAVALLLEYYYDPRYDYTSTQYEGIERVTFKVNNLDEAETAVRSFLKHQDEV</sequence>
<dbReference type="InterPro" id="IPR017582">
    <property type="entry name" value="SelU"/>
</dbReference>
<protein>
    <submittedName>
        <fullName evidence="3">tRNA 2-selenouridine(34) synthase MnmH</fullName>
    </submittedName>
</protein>
<dbReference type="SMART" id="SM00450">
    <property type="entry name" value="RHOD"/>
    <property type="match status" value="1"/>
</dbReference>
<dbReference type="PANTHER" id="PTHR30401">
    <property type="entry name" value="TRNA 2-SELENOURIDINE SYNTHASE"/>
    <property type="match status" value="1"/>
</dbReference>
<dbReference type="Proteomes" id="UP000249163">
    <property type="component" value="Chromosome"/>
</dbReference>
<reference evidence="3 4" key="1">
    <citation type="submission" date="2017-06" db="EMBL/GenBank/DDBJ databases">
        <title>Complete genome sequence of Paenibacillus odorifer CBA7130.</title>
        <authorList>
            <person name="Nam Y.-D."/>
            <person name="Kang J."/>
            <person name="Chung W.-H."/>
        </authorList>
    </citation>
    <scope>NUCLEOTIDE SEQUENCE [LARGE SCALE GENOMIC DNA]</scope>
    <source>
        <strain evidence="3 4">CBA7130</strain>
    </source>
</reference>
<evidence type="ECO:0000259" key="2">
    <source>
        <dbReference type="PROSITE" id="PS50206"/>
    </source>
</evidence>
<proteinExistence type="predicted"/>
<organism evidence="3 4">
    <name type="scientific">Paenibacillus odorifer</name>
    <dbReference type="NCBI Taxonomy" id="189426"/>
    <lineage>
        <taxon>Bacteria</taxon>
        <taxon>Bacillati</taxon>
        <taxon>Bacillota</taxon>
        <taxon>Bacilli</taxon>
        <taxon>Bacillales</taxon>
        <taxon>Paenibacillaceae</taxon>
        <taxon>Paenibacillus</taxon>
    </lineage>
</organism>
<dbReference type="EMBL" id="CP021965">
    <property type="protein sequence ID" value="AWV35725.1"/>
    <property type="molecule type" value="Genomic_DNA"/>
</dbReference>
<keyword evidence="1" id="KW-0711">Selenium</keyword>
<dbReference type="NCBIfam" id="NF008750">
    <property type="entry name" value="PRK11784.1-2"/>
    <property type="match status" value="1"/>
</dbReference>
<gene>
    <name evidence="3" type="ORF">CD191_25520</name>
</gene>
<dbReference type="InterPro" id="IPR027417">
    <property type="entry name" value="P-loop_NTPase"/>
</dbReference>
<dbReference type="Pfam" id="PF26341">
    <property type="entry name" value="AAA_SelU"/>
    <property type="match status" value="1"/>
</dbReference>
<evidence type="ECO:0000313" key="4">
    <source>
        <dbReference type="Proteomes" id="UP000249163"/>
    </source>
</evidence>